<reference evidence="1" key="1">
    <citation type="submission" date="2022-04" db="EMBL/GenBank/DDBJ databases">
        <title>Genome of the entomopathogenic fungus Entomophthora muscae.</title>
        <authorList>
            <person name="Elya C."/>
            <person name="Lovett B.R."/>
            <person name="Lee E."/>
            <person name="Macias A.M."/>
            <person name="Hajek A.E."/>
            <person name="De Bivort B.L."/>
            <person name="Kasson M.T."/>
            <person name="De Fine Licht H.H."/>
            <person name="Stajich J.E."/>
        </authorList>
    </citation>
    <scope>NUCLEOTIDE SEQUENCE</scope>
    <source>
        <strain evidence="1">Berkeley</strain>
    </source>
</reference>
<proteinExistence type="predicted"/>
<dbReference type="Proteomes" id="UP001165960">
    <property type="component" value="Unassembled WGS sequence"/>
</dbReference>
<organism evidence="1 2">
    <name type="scientific">Entomophthora muscae</name>
    <dbReference type="NCBI Taxonomy" id="34485"/>
    <lineage>
        <taxon>Eukaryota</taxon>
        <taxon>Fungi</taxon>
        <taxon>Fungi incertae sedis</taxon>
        <taxon>Zoopagomycota</taxon>
        <taxon>Entomophthoromycotina</taxon>
        <taxon>Entomophthoromycetes</taxon>
        <taxon>Entomophthorales</taxon>
        <taxon>Entomophthoraceae</taxon>
        <taxon>Entomophthora</taxon>
    </lineage>
</organism>
<protein>
    <submittedName>
        <fullName evidence="1">Uncharacterized protein</fullName>
    </submittedName>
</protein>
<keyword evidence="2" id="KW-1185">Reference proteome</keyword>
<gene>
    <name evidence="1" type="ORF">DSO57_1035454</name>
</gene>
<name>A0ACC2RQI6_9FUNG</name>
<evidence type="ECO:0000313" key="1">
    <source>
        <dbReference type="EMBL" id="KAJ9052316.1"/>
    </source>
</evidence>
<dbReference type="EMBL" id="QTSX02006703">
    <property type="protein sequence ID" value="KAJ9052316.1"/>
    <property type="molecule type" value="Genomic_DNA"/>
</dbReference>
<comment type="caution">
    <text evidence="1">The sequence shown here is derived from an EMBL/GenBank/DDBJ whole genome shotgun (WGS) entry which is preliminary data.</text>
</comment>
<evidence type="ECO:0000313" key="2">
    <source>
        <dbReference type="Proteomes" id="UP001165960"/>
    </source>
</evidence>
<accession>A0ACC2RQI6</accession>
<sequence>MSRDTRTPETLRSRLSFYDKNNIFIDDSNQNDFIEPDYPFTTPSNANRNSFRGRRSRLSRLPEMDDTMALNSEFQSQDQNQLSIDLLKEVEFLELELKNTSSLNSVFAALNSNLDQIHNNIKVLNSNLASTNNILSNWTSFIKKSIFNTILLATPSWKNDSAESSRQPFSSQNIDHTYDQNQSLYQDIHDAEEFPSILIQRSKRTSLKELYMQNARPK</sequence>